<dbReference type="InterPro" id="IPR002937">
    <property type="entry name" value="Amino_oxidase"/>
</dbReference>
<proteinExistence type="predicted"/>
<dbReference type="Pfam" id="PF01593">
    <property type="entry name" value="Amino_oxidase"/>
    <property type="match status" value="1"/>
</dbReference>
<dbReference type="EMBL" id="JBHLTG010000001">
    <property type="protein sequence ID" value="MFC0677029.1"/>
    <property type="molecule type" value="Genomic_DNA"/>
</dbReference>
<organism evidence="2 3">
    <name type="scientific">Lysobacter korlensis</name>
    <dbReference type="NCBI Taxonomy" id="553636"/>
    <lineage>
        <taxon>Bacteria</taxon>
        <taxon>Pseudomonadati</taxon>
        <taxon>Pseudomonadota</taxon>
        <taxon>Gammaproteobacteria</taxon>
        <taxon>Lysobacterales</taxon>
        <taxon>Lysobacteraceae</taxon>
        <taxon>Lysobacter</taxon>
    </lineage>
</organism>
<dbReference type="NCBIfam" id="TIGR03467">
    <property type="entry name" value="HpnE"/>
    <property type="match status" value="1"/>
</dbReference>
<dbReference type="GO" id="GO:0016491">
    <property type="term" value="F:oxidoreductase activity"/>
    <property type="evidence" value="ECO:0007669"/>
    <property type="project" value="UniProtKB-KW"/>
</dbReference>
<keyword evidence="2" id="KW-0560">Oxidoreductase</keyword>
<sequence length="474" mass="51151">MAGTDAIVIGAGLAGLACALALSDRGLRVTVLEASDTPGGRARSWTDATTGDRVDIGPHILLSEYRNLRAMLERLGTHEQIAWQGRRFLLLADQPQLEIRVDPLPAPLHLLPSLLKAPQAPMHDLVSNARVLWRTLRLTADDVQALDAIDAETLVRRLGVTPHFIDWFWRTGAMTLMNVPLGECSAGALLQLFRFLIGVSGYEVGLAKVGLGDLFAPAAIRAIEANGGKVRFGAPVAGLIGDASATGVRLRDGAELHAPRCIAAVPPDALRAMLPPHWTGRHGLFDSFARFKPSPYISSYLWFDRKLTREPFWSKVWTPRTLHYDFYDLSNIRSGWRDRASVIACNLIHSDRAAGLSDDQIVQAAVREAAEFVPGAADAHVTHASVHRIPMAIPSPHPGTERLRPGPITPVEGLFLAGDWLDTGLPSSMESAVRGGWLAAEAVLSTAGGRAEAIARPVPTLQGLAALIGHRSLR</sequence>
<name>A0ABV6RJ65_9GAMM</name>
<dbReference type="InterPro" id="IPR050464">
    <property type="entry name" value="Zeta_carotene_desat/Oxidored"/>
</dbReference>
<evidence type="ECO:0000313" key="3">
    <source>
        <dbReference type="Proteomes" id="UP001589896"/>
    </source>
</evidence>
<dbReference type="InterPro" id="IPR017830">
    <property type="entry name" value="SQase_HpnE"/>
</dbReference>
<dbReference type="Gene3D" id="3.50.50.60">
    <property type="entry name" value="FAD/NAD(P)-binding domain"/>
    <property type="match status" value="1"/>
</dbReference>
<reference evidence="2 3" key="1">
    <citation type="submission" date="2024-09" db="EMBL/GenBank/DDBJ databases">
        <authorList>
            <person name="Sun Q."/>
            <person name="Mori K."/>
        </authorList>
    </citation>
    <scope>NUCLEOTIDE SEQUENCE [LARGE SCALE GENOMIC DNA]</scope>
    <source>
        <strain evidence="2 3">KCTC 23076</strain>
    </source>
</reference>
<dbReference type="PANTHER" id="PTHR42923:SF47">
    <property type="entry name" value="BLR3003 PROTEIN"/>
    <property type="match status" value="1"/>
</dbReference>
<evidence type="ECO:0000313" key="2">
    <source>
        <dbReference type="EMBL" id="MFC0677029.1"/>
    </source>
</evidence>
<feature type="domain" description="Amine oxidase" evidence="1">
    <location>
        <begin position="13"/>
        <end position="444"/>
    </location>
</feature>
<gene>
    <name evidence="2" type="primary">hpnE</name>
    <name evidence="2" type="ORF">ACFFGH_04065</name>
</gene>
<protein>
    <submittedName>
        <fullName evidence="2">Hydroxysqualene dehydroxylase HpnE</fullName>
        <ecNumber evidence="2">1.17.8.1</ecNumber>
    </submittedName>
</protein>
<dbReference type="SUPFAM" id="SSF51905">
    <property type="entry name" value="FAD/NAD(P)-binding domain"/>
    <property type="match status" value="1"/>
</dbReference>
<dbReference type="RefSeq" id="WP_386665019.1">
    <property type="nucleotide sequence ID" value="NZ_JBHLTG010000001.1"/>
</dbReference>
<comment type="caution">
    <text evidence="2">The sequence shown here is derived from an EMBL/GenBank/DDBJ whole genome shotgun (WGS) entry which is preliminary data.</text>
</comment>
<dbReference type="Proteomes" id="UP001589896">
    <property type="component" value="Unassembled WGS sequence"/>
</dbReference>
<accession>A0ABV6RJ65</accession>
<dbReference type="PANTHER" id="PTHR42923">
    <property type="entry name" value="PROTOPORPHYRINOGEN OXIDASE"/>
    <property type="match status" value="1"/>
</dbReference>
<keyword evidence="3" id="KW-1185">Reference proteome</keyword>
<evidence type="ECO:0000259" key="1">
    <source>
        <dbReference type="Pfam" id="PF01593"/>
    </source>
</evidence>
<dbReference type="EC" id="1.17.8.1" evidence="2"/>
<dbReference type="InterPro" id="IPR036188">
    <property type="entry name" value="FAD/NAD-bd_sf"/>
</dbReference>